<name>A0ACC2NQL0_9HYME</name>
<sequence length="1180" mass="131105">MAGNKTAKEIRQAYIDFFKSKDHEYVHSSSTVPHDDPTLLFTNAGMNQFKPIFLGTVDPNSDMAKWVRVVNSQKCIRAGGKHNDLDDVGKDVYHHTFFEMMGNWSFGDYFKKEICTWAWEFLTVVLKLPPSQLYVTYFGGDEKSKLQPDDECKNIWLSLGVPATHVIPGSMKDNFWEMGETGPCGPCSELHFDRIGGREAAHLVNMDDPDVLEIWNLVFIQYNREQNGELHPLPKKHIDCGLGLERLVSVIQNKRSNYDTDLFLPLFDAIQKGTGAPPYQGRVGNDDQDGIDMAYRVLADHARTITIALADGGVPDNTGRGYVIRRILRRAVRYATEKLNAQPGFFGTLVNIVVELLGDIFPEVKRDPQSIIDVINEEETQFLKTLTRGRNLLNRTIAKLESIKIVPGDVAWRLYDTYGFPVDLTQLMAEEKGLKIDEAGYEEAKRLAIIASQGKTGGVNEQINLDVHAITELQNLGIKPTDDSPKYNYKIVSAEKYKEYSFAPCTGTVVALRKDKKFVDQVVSGDEVGVLLDQTNFYAEQGGQIYDEGFLVKVDDESTEVSIKNVQVKAGYVLHIGTVGEGTLKKGDKLYLNVDFTRRRLIMSNHTATHSLNHALRSVLGPDTDQKGSLVAPDRLRFDFTNKSAMTADQVKKAEKITQDTVAKDKVVYAKESPLSVAKSINGLRAMFGETYPDPVRVVSQGIPVEELEKNPTAIAGTETSVEFCGGTHLHRTGHIGDFIIASEEAIAKGIRRIVALTGPEATKSLKKAELLQNNLNQLKSSVETVKDSAASKEIVKKIVELTDDVSHAVIPYWKKEEMRNELKALKKALDDKERAAKAAVANLVVENAAKMIESNKGIPILVETLNAYNNTKALDMALKKVKAISPETSALFFSVDEDEKKIFALSAVPKSAIDKGLKANEWIQSVAPLMQGRGGGKAESAQASGPNFSCLKEALSTAKSYAYSTLKLEEPNKGVQQPLLVESPILYEHNGSTYGNLVKIAAKYSGKSLQVSSHTAETERQSSILYRENNTILIDGNAIAFYVANAQFRGSNVLAQSLVLQWMSFSKNHILPSVTTWVLSTVGGNSLKIPKDSVKEAKNSLLQNMEGLNRLLLDKTFFVEERLTLADISVFTALSPVYEFVLTSDTRRKFQNLDRWFETVLQQPPVNAILNNFKYHQKK</sequence>
<comment type="caution">
    <text evidence="1">The sequence shown here is derived from an EMBL/GenBank/DDBJ whole genome shotgun (WGS) entry which is preliminary data.</text>
</comment>
<evidence type="ECO:0000313" key="2">
    <source>
        <dbReference type="Proteomes" id="UP001239111"/>
    </source>
</evidence>
<reference evidence="1" key="1">
    <citation type="submission" date="2023-04" db="EMBL/GenBank/DDBJ databases">
        <title>A chromosome-level genome assembly of the parasitoid wasp Eretmocerus hayati.</title>
        <authorList>
            <person name="Zhong Y."/>
            <person name="Liu S."/>
            <person name="Liu Y."/>
        </authorList>
    </citation>
    <scope>NUCLEOTIDE SEQUENCE</scope>
    <source>
        <strain evidence="1">ZJU_SS_LIU_2023</strain>
    </source>
</reference>
<organism evidence="1 2">
    <name type="scientific">Eretmocerus hayati</name>
    <dbReference type="NCBI Taxonomy" id="131215"/>
    <lineage>
        <taxon>Eukaryota</taxon>
        <taxon>Metazoa</taxon>
        <taxon>Ecdysozoa</taxon>
        <taxon>Arthropoda</taxon>
        <taxon>Hexapoda</taxon>
        <taxon>Insecta</taxon>
        <taxon>Pterygota</taxon>
        <taxon>Neoptera</taxon>
        <taxon>Endopterygota</taxon>
        <taxon>Hymenoptera</taxon>
        <taxon>Apocrita</taxon>
        <taxon>Proctotrupomorpha</taxon>
        <taxon>Chalcidoidea</taxon>
        <taxon>Aphelinidae</taxon>
        <taxon>Aphelininae</taxon>
        <taxon>Eretmocerus</taxon>
    </lineage>
</organism>
<protein>
    <submittedName>
        <fullName evidence="1">Uncharacterized protein</fullName>
    </submittedName>
</protein>
<gene>
    <name evidence="1" type="ORF">QAD02_004641</name>
</gene>
<keyword evidence="2" id="KW-1185">Reference proteome</keyword>
<accession>A0ACC2NQL0</accession>
<dbReference type="Proteomes" id="UP001239111">
    <property type="component" value="Chromosome 3"/>
</dbReference>
<evidence type="ECO:0000313" key="1">
    <source>
        <dbReference type="EMBL" id="KAJ8673379.1"/>
    </source>
</evidence>
<dbReference type="EMBL" id="CM056743">
    <property type="protein sequence ID" value="KAJ8673379.1"/>
    <property type="molecule type" value="Genomic_DNA"/>
</dbReference>
<proteinExistence type="predicted"/>